<evidence type="ECO:0000256" key="1">
    <source>
        <dbReference type="ARBA" id="ARBA00023015"/>
    </source>
</evidence>
<organism evidence="7 8">
    <name type="scientific">Geotrypetes seraphini</name>
    <name type="common">Gaboon caecilian</name>
    <name type="synonym">Caecilia seraphini</name>
    <dbReference type="NCBI Taxonomy" id="260995"/>
    <lineage>
        <taxon>Eukaryota</taxon>
        <taxon>Metazoa</taxon>
        <taxon>Chordata</taxon>
        <taxon>Craniata</taxon>
        <taxon>Vertebrata</taxon>
        <taxon>Euteleostomi</taxon>
        <taxon>Amphibia</taxon>
        <taxon>Gymnophiona</taxon>
        <taxon>Geotrypetes</taxon>
    </lineage>
</organism>
<dbReference type="KEGG" id="gsh:117369384"/>
<dbReference type="Gene3D" id="1.10.565.10">
    <property type="entry name" value="Retinoid X Receptor"/>
    <property type="match status" value="1"/>
</dbReference>
<dbReference type="PRINTS" id="PR00398">
    <property type="entry name" value="STRDHORMONER"/>
</dbReference>
<dbReference type="PROSITE" id="PS51843">
    <property type="entry name" value="NR_LBD"/>
    <property type="match status" value="1"/>
</dbReference>
<gene>
    <name evidence="8" type="primary">LOC117369384</name>
</gene>
<evidence type="ECO:0000256" key="2">
    <source>
        <dbReference type="ARBA" id="ARBA00023125"/>
    </source>
</evidence>
<dbReference type="InterPro" id="IPR050200">
    <property type="entry name" value="Nuclear_hormone_rcpt_NR3"/>
</dbReference>
<evidence type="ECO:0000313" key="7">
    <source>
        <dbReference type="Proteomes" id="UP000515159"/>
    </source>
</evidence>
<sequence length="150" mass="17006">MPLPSANELTICTGISSLSLEMRLYLAHKAMTTLCDLADREIVVIISWAKNIPRFSSLSLSDQMSVLQSVWMEILILGVAYRSLPFEDEIVYADDYVMDEDFSRMAGMLDLNGSVLQLVRKYKALNLEKEEYVLLKALTLANSGERMQLY</sequence>
<keyword evidence="1" id="KW-0805">Transcription regulation</keyword>
<evidence type="ECO:0000259" key="6">
    <source>
        <dbReference type="PROSITE" id="PS51843"/>
    </source>
</evidence>
<protein>
    <submittedName>
        <fullName evidence="8">Estrogen-related receptor gamma-like</fullName>
    </submittedName>
</protein>
<dbReference type="AlphaFoldDB" id="A0A6P8SLK1"/>
<keyword evidence="3" id="KW-0804">Transcription</keyword>
<dbReference type="PANTHER" id="PTHR48092">
    <property type="entry name" value="KNIRPS-RELATED PROTEIN-RELATED"/>
    <property type="match status" value="1"/>
</dbReference>
<dbReference type="RefSeq" id="XP_033819759.1">
    <property type="nucleotide sequence ID" value="XM_033963868.1"/>
</dbReference>
<reference evidence="8" key="1">
    <citation type="submission" date="2025-08" db="UniProtKB">
        <authorList>
            <consortium name="RefSeq"/>
        </authorList>
    </citation>
    <scope>IDENTIFICATION</scope>
</reference>
<dbReference type="SMART" id="SM00430">
    <property type="entry name" value="HOLI"/>
    <property type="match status" value="1"/>
</dbReference>
<keyword evidence="7" id="KW-1185">Reference proteome</keyword>
<accession>A0A6P8SLK1</accession>
<feature type="domain" description="NR LBD" evidence="6">
    <location>
        <begin position="1"/>
        <end position="150"/>
    </location>
</feature>
<dbReference type="InterPro" id="IPR001723">
    <property type="entry name" value="Nuclear_hrmn_rcpt"/>
</dbReference>
<dbReference type="GeneID" id="117369384"/>
<dbReference type="Proteomes" id="UP000515159">
    <property type="component" value="Chromosome 11"/>
</dbReference>
<dbReference type="Pfam" id="PF00104">
    <property type="entry name" value="Hormone_recep"/>
    <property type="match status" value="1"/>
</dbReference>
<evidence type="ECO:0000313" key="8">
    <source>
        <dbReference type="RefSeq" id="XP_033819759.1"/>
    </source>
</evidence>
<dbReference type="OrthoDB" id="5799427at2759"/>
<keyword evidence="2" id="KW-0238">DNA-binding</keyword>
<dbReference type="InterPro" id="IPR000536">
    <property type="entry name" value="Nucl_hrmn_rcpt_lig-bd"/>
</dbReference>
<name>A0A6P8SLK1_GEOSA</name>
<dbReference type="SUPFAM" id="SSF48508">
    <property type="entry name" value="Nuclear receptor ligand-binding domain"/>
    <property type="match status" value="1"/>
</dbReference>
<keyword evidence="4" id="KW-0675">Receptor</keyword>
<evidence type="ECO:0000256" key="4">
    <source>
        <dbReference type="ARBA" id="ARBA00023170"/>
    </source>
</evidence>
<evidence type="ECO:0000256" key="5">
    <source>
        <dbReference type="ARBA" id="ARBA00023242"/>
    </source>
</evidence>
<dbReference type="GO" id="GO:0003677">
    <property type="term" value="F:DNA binding"/>
    <property type="evidence" value="ECO:0007669"/>
    <property type="project" value="UniProtKB-KW"/>
</dbReference>
<dbReference type="InterPro" id="IPR035500">
    <property type="entry name" value="NHR-like_dom_sf"/>
</dbReference>
<keyword evidence="5" id="KW-0539">Nucleus</keyword>
<proteinExistence type="predicted"/>
<evidence type="ECO:0000256" key="3">
    <source>
        <dbReference type="ARBA" id="ARBA00023163"/>
    </source>
</evidence>
<dbReference type="InParanoid" id="A0A6P8SLK1"/>